<dbReference type="OrthoDB" id="428895at2759"/>
<proteinExistence type="predicted"/>
<gene>
    <name evidence="1" type="ORF">O181_018709</name>
</gene>
<protein>
    <submittedName>
        <fullName evidence="1">Uncharacterized protein</fullName>
    </submittedName>
</protein>
<evidence type="ECO:0000313" key="2">
    <source>
        <dbReference type="Proteomes" id="UP000765509"/>
    </source>
</evidence>
<comment type="caution">
    <text evidence="1">The sequence shown here is derived from an EMBL/GenBank/DDBJ whole genome shotgun (WGS) entry which is preliminary data.</text>
</comment>
<organism evidence="1 2">
    <name type="scientific">Austropuccinia psidii MF-1</name>
    <dbReference type="NCBI Taxonomy" id="1389203"/>
    <lineage>
        <taxon>Eukaryota</taxon>
        <taxon>Fungi</taxon>
        <taxon>Dikarya</taxon>
        <taxon>Basidiomycota</taxon>
        <taxon>Pucciniomycotina</taxon>
        <taxon>Pucciniomycetes</taxon>
        <taxon>Pucciniales</taxon>
        <taxon>Sphaerophragmiaceae</taxon>
        <taxon>Austropuccinia</taxon>
    </lineage>
</organism>
<reference evidence="1" key="1">
    <citation type="submission" date="2021-03" db="EMBL/GenBank/DDBJ databases">
        <title>Draft genome sequence of rust myrtle Austropuccinia psidii MF-1, a brazilian biotype.</title>
        <authorList>
            <person name="Quecine M.C."/>
            <person name="Pachon D.M.R."/>
            <person name="Bonatelli M.L."/>
            <person name="Correr F.H."/>
            <person name="Franceschini L.M."/>
            <person name="Leite T.F."/>
            <person name="Margarido G.R.A."/>
            <person name="Almeida C.A."/>
            <person name="Ferrarezi J.A."/>
            <person name="Labate C.A."/>
        </authorList>
    </citation>
    <scope>NUCLEOTIDE SEQUENCE</scope>
    <source>
        <strain evidence="1">MF-1</strain>
    </source>
</reference>
<dbReference type="Proteomes" id="UP000765509">
    <property type="component" value="Unassembled WGS sequence"/>
</dbReference>
<dbReference type="AlphaFoldDB" id="A0A9Q3C5R3"/>
<dbReference type="EMBL" id="AVOT02005416">
    <property type="protein sequence ID" value="MBW0478994.1"/>
    <property type="molecule type" value="Genomic_DNA"/>
</dbReference>
<keyword evidence="2" id="KW-1185">Reference proteome</keyword>
<accession>A0A9Q3C5R3</accession>
<sequence>MRQELFNLLYTYKNSLASYSKPLGTIRENKVDITFNIDRPYPPLIRIQAYPERPRDTKAFEKEIQESMKLGFLRKLSYNEEVEVKPPVIIALHNDKSRRAGDL</sequence>
<evidence type="ECO:0000313" key="1">
    <source>
        <dbReference type="EMBL" id="MBW0478994.1"/>
    </source>
</evidence>
<name>A0A9Q3C5R3_9BASI</name>